<dbReference type="GeneID" id="20646318"/>
<dbReference type="RefSeq" id="XP_009526745.1">
    <property type="nucleotide sequence ID" value="XM_009528450.1"/>
</dbReference>
<evidence type="ECO:0000256" key="1">
    <source>
        <dbReference type="SAM" id="SignalP"/>
    </source>
</evidence>
<feature type="signal peptide" evidence="1">
    <location>
        <begin position="1"/>
        <end position="26"/>
    </location>
</feature>
<feature type="chain" id="PRO_5003472224" evidence="1">
    <location>
        <begin position="27"/>
        <end position="378"/>
    </location>
</feature>
<gene>
    <name evidence="2" type="ORF">PHYSODRAFT_331624</name>
</gene>
<dbReference type="Proteomes" id="UP000002640">
    <property type="component" value="Unassembled WGS sequence"/>
</dbReference>
<accession>G4ZIM6</accession>
<reference evidence="2 3" key="1">
    <citation type="journal article" date="2006" name="Science">
        <title>Phytophthora genome sequences uncover evolutionary origins and mechanisms of pathogenesis.</title>
        <authorList>
            <person name="Tyler B.M."/>
            <person name="Tripathy S."/>
            <person name="Zhang X."/>
            <person name="Dehal P."/>
            <person name="Jiang R.H."/>
            <person name="Aerts A."/>
            <person name="Arredondo F.D."/>
            <person name="Baxter L."/>
            <person name="Bensasson D."/>
            <person name="Beynon J.L."/>
            <person name="Chapman J."/>
            <person name="Damasceno C.M."/>
            <person name="Dorrance A.E."/>
            <person name="Dou D."/>
            <person name="Dickerman A.W."/>
            <person name="Dubchak I.L."/>
            <person name="Garbelotto M."/>
            <person name="Gijzen M."/>
            <person name="Gordon S.G."/>
            <person name="Govers F."/>
            <person name="Grunwald N.J."/>
            <person name="Huang W."/>
            <person name="Ivors K.L."/>
            <person name="Jones R.W."/>
            <person name="Kamoun S."/>
            <person name="Krampis K."/>
            <person name="Lamour K.H."/>
            <person name="Lee M.K."/>
            <person name="McDonald W.H."/>
            <person name="Medina M."/>
            <person name="Meijer H.J."/>
            <person name="Nordberg E.K."/>
            <person name="Maclean D.J."/>
            <person name="Ospina-Giraldo M.D."/>
            <person name="Morris P.F."/>
            <person name="Phuntumart V."/>
            <person name="Putnam N.H."/>
            <person name="Rash S."/>
            <person name="Rose J.K."/>
            <person name="Sakihama Y."/>
            <person name="Salamov A.A."/>
            <person name="Savidor A."/>
            <person name="Scheuring C.F."/>
            <person name="Smith B.M."/>
            <person name="Sobral B.W."/>
            <person name="Terry A."/>
            <person name="Torto-Alalibo T.A."/>
            <person name="Win J."/>
            <person name="Xu Z."/>
            <person name="Zhang H."/>
            <person name="Grigoriev I.V."/>
            <person name="Rokhsar D.S."/>
            <person name="Boore J.L."/>
        </authorList>
    </citation>
    <scope>NUCLEOTIDE SEQUENCE [LARGE SCALE GENOMIC DNA]</scope>
    <source>
        <strain evidence="2 3">P6497</strain>
    </source>
</reference>
<keyword evidence="1" id="KW-0732">Signal</keyword>
<name>G4ZIM6_PHYSP</name>
<evidence type="ECO:0000313" key="3">
    <source>
        <dbReference type="Proteomes" id="UP000002640"/>
    </source>
</evidence>
<dbReference type="InParanoid" id="G4ZIM6"/>
<organism evidence="2 3">
    <name type="scientific">Phytophthora sojae (strain P6497)</name>
    <name type="common">Soybean stem and root rot agent</name>
    <name type="synonym">Phytophthora megasperma f. sp. glycines</name>
    <dbReference type="NCBI Taxonomy" id="1094619"/>
    <lineage>
        <taxon>Eukaryota</taxon>
        <taxon>Sar</taxon>
        <taxon>Stramenopiles</taxon>
        <taxon>Oomycota</taxon>
        <taxon>Peronosporomycetes</taxon>
        <taxon>Peronosporales</taxon>
        <taxon>Peronosporaceae</taxon>
        <taxon>Phytophthora</taxon>
    </lineage>
</organism>
<sequence>MEALPALPLPLLQSILAFAVPGYVDDLPVDRRNGITFVLKELKHVSMAWGSDPVMLKLYNALKKWNEQGNRGGLRHLTVPTRNIKDKVRASKEFFENVTKSCPLIEHIDGYKFNAGCQNLRKFNWIVAPFGDPYFRVFGEHVKPQVKTLTLGVNMYWKWPWYFHDKSSAAGPLPNIDWGEEDYCERPGYGFLATDPGATLKGCPKLDELIIQLYHAVDLDMYIPPDMGDIQDFPEQEMVNQNVFDDHFCVTLASQCPFVTHFVIKEIGNYFNRKELKPIVTFTDRGLMALTKLKFRRSLELRSINCTGRVLLKFLNSQSNKFTGARTFEITVGGSPVDSRLAFYDILKELLVHLAETSDPPCARQKFALRLLRRRRCK</sequence>
<dbReference type="AlphaFoldDB" id="G4ZIM6"/>
<evidence type="ECO:0000313" key="2">
    <source>
        <dbReference type="EMBL" id="EGZ17687.1"/>
    </source>
</evidence>
<keyword evidence="3" id="KW-1185">Reference proteome</keyword>
<dbReference type="EMBL" id="JH159154">
    <property type="protein sequence ID" value="EGZ17687.1"/>
    <property type="molecule type" value="Genomic_DNA"/>
</dbReference>
<dbReference type="KEGG" id="psoj:PHYSODRAFT_331624"/>
<proteinExistence type="predicted"/>
<protein>
    <submittedName>
        <fullName evidence="2">Uncharacterized protein</fullName>
    </submittedName>
</protein>